<keyword evidence="6" id="KW-0520">NAD</keyword>
<dbReference type="GO" id="GO:0006574">
    <property type="term" value="P:L-valine catabolic process"/>
    <property type="evidence" value="ECO:0007669"/>
    <property type="project" value="TreeGrafter"/>
</dbReference>
<feature type="active site" evidence="8">
    <location>
        <position position="195"/>
    </location>
</feature>
<dbReference type="InterPro" id="IPR015815">
    <property type="entry name" value="HIBADH-related"/>
</dbReference>
<comment type="similarity">
    <text evidence="2">Belongs to the HIBADH-related family. 3-hydroxyisobutyrate dehydrogenase subfamily.</text>
</comment>
<dbReference type="PROSITE" id="PS00895">
    <property type="entry name" value="3_HYDROXYISOBUT_DH"/>
    <property type="match status" value="1"/>
</dbReference>
<feature type="domain" description="3-hydroxyisobutyrate dehydrogenase-like NAD-binding" evidence="10">
    <location>
        <begin position="189"/>
        <end position="316"/>
    </location>
</feature>
<dbReference type="PANTHER" id="PTHR22981:SF7">
    <property type="entry name" value="3-HYDROXYISOBUTYRATE DEHYDROGENASE, MITOCHONDRIAL"/>
    <property type="match status" value="1"/>
</dbReference>
<dbReference type="SUPFAM" id="SSF51735">
    <property type="entry name" value="NAD(P)-binding Rossmann-fold domains"/>
    <property type="match status" value="1"/>
</dbReference>
<dbReference type="GO" id="GO:0050661">
    <property type="term" value="F:NADP binding"/>
    <property type="evidence" value="ECO:0007669"/>
    <property type="project" value="InterPro"/>
</dbReference>
<evidence type="ECO:0000256" key="7">
    <source>
        <dbReference type="ARBA" id="ARBA00049197"/>
    </source>
</evidence>
<keyword evidence="12" id="KW-1185">Reference proteome</keyword>
<keyword evidence="5" id="KW-0560">Oxidoreductase</keyword>
<feature type="domain" description="6-phosphogluconate dehydrogenase NADP-binding" evidence="9">
    <location>
        <begin position="12"/>
        <end position="181"/>
    </location>
</feature>
<dbReference type="InterPro" id="IPR006115">
    <property type="entry name" value="6PGDH_NADP-bd"/>
</dbReference>
<dbReference type="AlphaFoldDB" id="A0A9P9A9G7"/>
<evidence type="ECO:0000256" key="3">
    <source>
        <dbReference type="ARBA" id="ARBA00012991"/>
    </source>
</evidence>
<dbReference type="Gene3D" id="1.10.1040.10">
    <property type="entry name" value="N-(1-d-carboxylethyl)-l-norvaline Dehydrogenase, domain 2"/>
    <property type="match status" value="1"/>
</dbReference>
<sequence length="322" mass="33881">MSATTSAPAQAYGFIGLGVMGYGMAMNLRAKLPKTASIYVCELNMARRDQWVAENKHNTHVAETPFEIAKKSDVIITMLPKGQHVRRVFTDPTTGLLAGAAADPLRKRLFIDCSTIDVATSREMGAAVNAAGAGDFADAPVSGGVGGADAGTLTFMVGTAEASLFETRLRPILSLMGKPEALFHCGGPGAGLGTKLINNYMSALNMIGVCEGMDMGRRLGLDPVTLAAVVNTSTGMSRNSREQNPVKGVSATASAASDFEGGFSTELCFGVVDMAVELGMSVGTRSVLAETMRQFYAEAVESELCKGKDFRSIWRLISEEGA</sequence>
<dbReference type="InterPro" id="IPR029154">
    <property type="entry name" value="HIBADH-like_NADP-bd"/>
</dbReference>
<dbReference type="PANTHER" id="PTHR22981">
    <property type="entry name" value="3-HYDROXYISOBUTYRATE DEHYDROGENASE-RELATED"/>
    <property type="match status" value="1"/>
</dbReference>
<evidence type="ECO:0000256" key="4">
    <source>
        <dbReference type="ARBA" id="ARBA00022456"/>
    </source>
</evidence>
<dbReference type="EC" id="1.1.1.31" evidence="3"/>
<dbReference type="EMBL" id="JAGSXJ010000021">
    <property type="protein sequence ID" value="KAH6678768.1"/>
    <property type="molecule type" value="Genomic_DNA"/>
</dbReference>
<dbReference type="OrthoDB" id="21615at2759"/>
<dbReference type="InterPro" id="IPR013328">
    <property type="entry name" value="6PGD_dom2"/>
</dbReference>
<evidence type="ECO:0000256" key="1">
    <source>
        <dbReference type="ARBA" id="ARBA00005109"/>
    </source>
</evidence>
<dbReference type="PIRSF" id="PIRSF000103">
    <property type="entry name" value="HIBADH"/>
    <property type="match status" value="1"/>
</dbReference>
<evidence type="ECO:0000256" key="2">
    <source>
        <dbReference type="ARBA" id="ARBA00006013"/>
    </source>
</evidence>
<name>A0A9P9A9G7_9PEZI</name>
<organism evidence="11 12">
    <name type="scientific">Plectosphaerella plurivora</name>
    <dbReference type="NCBI Taxonomy" id="936078"/>
    <lineage>
        <taxon>Eukaryota</taxon>
        <taxon>Fungi</taxon>
        <taxon>Dikarya</taxon>
        <taxon>Ascomycota</taxon>
        <taxon>Pezizomycotina</taxon>
        <taxon>Sordariomycetes</taxon>
        <taxon>Hypocreomycetidae</taxon>
        <taxon>Glomerellales</taxon>
        <taxon>Plectosphaerellaceae</taxon>
        <taxon>Plectosphaerella</taxon>
    </lineage>
</organism>
<dbReference type="GO" id="GO:0008442">
    <property type="term" value="F:3-hydroxyisobutyrate dehydrogenase activity"/>
    <property type="evidence" value="ECO:0007669"/>
    <property type="project" value="UniProtKB-EC"/>
</dbReference>
<dbReference type="GO" id="GO:0051287">
    <property type="term" value="F:NAD binding"/>
    <property type="evidence" value="ECO:0007669"/>
    <property type="project" value="InterPro"/>
</dbReference>
<evidence type="ECO:0000259" key="10">
    <source>
        <dbReference type="Pfam" id="PF14833"/>
    </source>
</evidence>
<evidence type="ECO:0000313" key="12">
    <source>
        <dbReference type="Proteomes" id="UP000770015"/>
    </source>
</evidence>
<dbReference type="InterPro" id="IPR002204">
    <property type="entry name" value="3-OH-isobutyrate_DH-rel_CS"/>
</dbReference>
<reference evidence="11" key="1">
    <citation type="journal article" date="2021" name="Nat. Commun.">
        <title>Genetic determinants of endophytism in the Arabidopsis root mycobiome.</title>
        <authorList>
            <person name="Mesny F."/>
            <person name="Miyauchi S."/>
            <person name="Thiergart T."/>
            <person name="Pickel B."/>
            <person name="Atanasova L."/>
            <person name="Karlsson M."/>
            <person name="Huettel B."/>
            <person name="Barry K.W."/>
            <person name="Haridas S."/>
            <person name="Chen C."/>
            <person name="Bauer D."/>
            <person name="Andreopoulos W."/>
            <person name="Pangilinan J."/>
            <person name="LaButti K."/>
            <person name="Riley R."/>
            <person name="Lipzen A."/>
            <person name="Clum A."/>
            <person name="Drula E."/>
            <person name="Henrissat B."/>
            <person name="Kohler A."/>
            <person name="Grigoriev I.V."/>
            <person name="Martin F.M."/>
            <person name="Hacquard S."/>
        </authorList>
    </citation>
    <scope>NUCLEOTIDE SEQUENCE</scope>
    <source>
        <strain evidence="11">MPI-SDFR-AT-0117</strain>
    </source>
</reference>
<comment type="pathway">
    <text evidence="1">Amino-acid degradation; L-valine degradation.</text>
</comment>
<dbReference type="InterPro" id="IPR036291">
    <property type="entry name" value="NAD(P)-bd_dom_sf"/>
</dbReference>
<keyword evidence="4" id="KW-0101">Branched-chain amino acid catabolism</keyword>
<evidence type="ECO:0000256" key="5">
    <source>
        <dbReference type="ARBA" id="ARBA00023002"/>
    </source>
</evidence>
<accession>A0A9P9A9G7</accession>
<dbReference type="Gene3D" id="3.40.50.720">
    <property type="entry name" value="NAD(P)-binding Rossmann-like Domain"/>
    <property type="match status" value="1"/>
</dbReference>
<dbReference type="Pfam" id="PF14833">
    <property type="entry name" value="NAD_binding_11"/>
    <property type="match status" value="1"/>
</dbReference>
<evidence type="ECO:0000256" key="6">
    <source>
        <dbReference type="ARBA" id="ARBA00023027"/>
    </source>
</evidence>
<gene>
    <name evidence="11" type="ORF">F5X68DRAFT_245157</name>
</gene>
<dbReference type="SUPFAM" id="SSF48179">
    <property type="entry name" value="6-phosphogluconate dehydrogenase C-terminal domain-like"/>
    <property type="match status" value="1"/>
</dbReference>
<evidence type="ECO:0000313" key="11">
    <source>
        <dbReference type="EMBL" id="KAH6678768.1"/>
    </source>
</evidence>
<evidence type="ECO:0000256" key="8">
    <source>
        <dbReference type="PIRSR" id="PIRSR000103-1"/>
    </source>
</evidence>
<dbReference type="GO" id="GO:0005739">
    <property type="term" value="C:mitochondrion"/>
    <property type="evidence" value="ECO:0007669"/>
    <property type="project" value="TreeGrafter"/>
</dbReference>
<protein>
    <recommendedName>
        <fullName evidence="3">3-hydroxyisobutyrate dehydrogenase</fullName>
        <ecNumber evidence="3">1.1.1.31</ecNumber>
    </recommendedName>
</protein>
<evidence type="ECO:0000259" key="9">
    <source>
        <dbReference type="Pfam" id="PF03446"/>
    </source>
</evidence>
<dbReference type="InterPro" id="IPR008927">
    <property type="entry name" value="6-PGluconate_DH-like_C_sf"/>
</dbReference>
<dbReference type="Pfam" id="PF03446">
    <property type="entry name" value="NAD_binding_2"/>
    <property type="match status" value="1"/>
</dbReference>
<proteinExistence type="inferred from homology"/>
<comment type="catalytic activity">
    <reaction evidence="7">
        <text>3-hydroxy-2-methylpropanoate + NAD(+) = 2-methyl-3-oxopropanoate + NADH + H(+)</text>
        <dbReference type="Rhea" id="RHEA:17681"/>
        <dbReference type="ChEBI" id="CHEBI:11805"/>
        <dbReference type="ChEBI" id="CHEBI:15378"/>
        <dbReference type="ChEBI" id="CHEBI:57540"/>
        <dbReference type="ChEBI" id="CHEBI:57700"/>
        <dbReference type="ChEBI" id="CHEBI:57945"/>
        <dbReference type="EC" id="1.1.1.31"/>
    </reaction>
</comment>
<dbReference type="Proteomes" id="UP000770015">
    <property type="component" value="Unassembled WGS sequence"/>
</dbReference>
<comment type="caution">
    <text evidence="11">The sequence shown here is derived from an EMBL/GenBank/DDBJ whole genome shotgun (WGS) entry which is preliminary data.</text>
</comment>